<organism evidence="2 3">
    <name type="scientific">Cudoniella acicularis</name>
    <dbReference type="NCBI Taxonomy" id="354080"/>
    <lineage>
        <taxon>Eukaryota</taxon>
        <taxon>Fungi</taxon>
        <taxon>Dikarya</taxon>
        <taxon>Ascomycota</taxon>
        <taxon>Pezizomycotina</taxon>
        <taxon>Leotiomycetes</taxon>
        <taxon>Helotiales</taxon>
        <taxon>Tricladiaceae</taxon>
        <taxon>Cudoniella</taxon>
    </lineage>
</organism>
<dbReference type="InterPro" id="IPR013785">
    <property type="entry name" value="Aldolase_TIM"/>
</dbReference>
<evidence type="ECO:0000313" key="3">
    <source>
        <dbReference type="Proteomes" id="UP000566819"/>
    </source>
</evidence>
<comment type="caution">
    <text evidence="2">The sequence shown here is derived from an EMBL/GenBank/DDBJ whole genome shotgun (WGS) entry which is preliminary data.</text>
</comment>
<dbReference type="Pfam" id="PF01207">
    <property type="entry name" value="Dus"/>
    <property type="match status" value="1"/>
</dbReference>
<gene>
    <name evidence="2" type="ORF">G7Y89_g6367</name>
</gene>
<proteinExistence type="predicted"/>
<dbReference type="InterPro" id="IPR035587">
    <property type="entry name" value="DUS-like_FMN-bd"/>
</dbReference>
<sequence length="281" mass="30914">MNDRSLVSTLIAAAKSTLSSLSLSHLKTVSVKIRIHKDLRDTMDFIRTVEDAGVDFITIHGRMRSTPSSKKVDLEAIRVLAGMTRVPTLANGDVFTRGDALSHVKFTGVDGVMAARGLLENPALFARPNACKDPDGSEVSNAAEGNTVTWEVVETFMNNVVKAPLPFKLVVHHLSEMCGSDRSQRGKTLLSKEERGRLMECKSFVEVVDLLDEVRGEEEMEWKNCRSERGGGGGSALAVVNLGYRDTTCIIRRPRGDVLLKWNTIEENALYPAIDDGWQAQ</sequence>
<reference evidence="2 3" key="1">
    <citation type="submission" date="2020-03" db="EMBL/GenBank/DDBJ databases">
        <title>Draft Genome Sequence of Cudoniella acicularis.</title>
        <authorList>
            <person name="Buettner E."/>
            <person name="Kellner H."/>
        </authorList>
    </citation>
    <scope>NUCLEOTIDE SEQUENCE [LARGE SCALE GENOMIC DNA]</scope>
    <source>
        <strain evidence="2 3">DSM 108380</strain>
    </source>
</reference>
<dbReference type="PANTHER" id="PTHR11082:SF31">
    <property type="entry name" value="TRNA-DIHYDROURIDINE(20A_20B) SYNTHASE [NAD(P)+]-LIKE"/>
    <property type="match status" value="1"/>
</dbReference>
<evidence type="ECO:0000259" key="1">
    <source>
        <dbReference type="Pfam" id="PF01207"/>
    </source>
</evidence>
<dbReference type="CDD" id="cd02801">
    <property type="entry name" value="DUS_like_FMN"/>
    <property type="match status" value="1"/>
</dbReference>
<dbReference type="Gene3D" id="3.20.20.70">
    <property type="entry name" value="Aldolase class I"/>
    <property type="match status" value="1"/>
</dbReference>
<dbReference type="OrthoDB" id="9977870at2759"/>
<dbReference type="SUPFAM" id="SSF51395">
    <property type="entry name" value="FMN-linked oxidoreductases"/>
    <property type="match status" value="1"/>
</dbReference>
<dbReference type="AlphaFoldDB" id="A0A8H4RNZ2"/>
<evidence type="ECO:0000313" key="2">
    <source>
        <dbReference type="EMBL" id="KAF4631762.1"/>
    </source>
</evidence>
<dbReference type="PANTHER" id="PTHR11082">
    <property type="entry name" value="TRNA-DIHYDROURIDINE SYNTHASE"/>
    <property type="match status" value="1"/>
</dbReference>
<accession>A0A8H4RNZ2</accession>
<name>A0A8H4RNZ2_9HELO</name>
<dbReference type="Proteomes" id="UP000566819">
    <property type="component" value="Unassembled WGS sequence"/>
</dbReference>
<feature type="domain" description="DUS-like FMN-binding" evidence="1">
    <location>
        <begin position="4"/>
        <end position="152"/>
    </location>
</feature>
<dbReference type="GO" id="GO:0017150">
    <property type="term" value="F:tRNA dihydrouridine synthase activity"/>
    <property type="evidence" value="ECO:0007669"/>
    <property type="project" value="TreeGrafter"/>
</dbReference>
<protein>
    <recommendedName>
        <fullName evidence="1">DUS-like FMN-binding domain-containing protein</fullName>
    </recommendedName>
</protein>
<dbReference type="EMBL" id="JAAMPI010000412">
    <property type="protein sequence ID" value="KAF4631762.1"/>
    <property type="molecule type" value="Genomic_DNA"/>
</dbReference>
<keyword evidence="3" id="KW-1185">Reference proteome</keyword>